<comment type="catalytic activity">
    <reaction evidence="11">
        <text>[GlcNAc-(1-&gt;4)-Mur2Ac(oyl-L-Ala-gamma-D-Glu-L-Lys-D-Ala-D-Ala)](n)-di-trans,octa-cis-undecaprenyl diphosphate + beta-D-GlcNAc-(1-&gt;4)-Mur2Ac(oyl-L-Ala-gamma-D-Glu-L-Lys-D-Ala-D-Ala)-di-trans,octa-cis-undecaprenyl diphosphate = [GlcNAc-(1-&gt;4)-Mur2Ac(oyl-L-Ala-gamma-D-Glu-L-Lys-D-Ala-D-Ala)](n+1)-di-trans,octa-cis-undecaprenyl diphosphate + di-trans,octa-cis-undecaprenyl diphosphate + H(+)</text>
        <dbReference type="Rhea" id="RHEA:23708"/>
        <dbReference type="Rhea" id="RHEA-COMP:9602"/>
        <dbReference type="Rhea" id="RHEA-COMP:9603"/>
        <dbReference type="ChEBI" id="CHEBI:15378"/>
        <dbReference type="ChEBI" id="CHEBI:58405"/>
        <dbReference type="ChEBI" id="CHEBI:60033"/>
        <dbReference type="ChEBI" id="CHEBI:78435"/>
        <dbReference type="EC" id="2.4.99.28"/>
    </reaction>
</comment>
<evidence type="ECO:0000256" key="10">
    <source>
        <dbReference type="ARBA" id="ARBA00044770"/>
    </source>
</evidence>
<feature type="domain" description="Penicillin-binding C-terminal" evidence="15">
    <location>
        <begin position="704"/>
        <end position="790"/>
    </location>
</feature>
<evidence type="ECO:0000256" key="8">
    <source>
        <dbReference type="ARBA" id="ARBA00022801"/>
    </source>
</evidence>
<evidence type="ECO:0000256" key="3">
    <source>
        <dbReference type="ARBA" id="ARBA00007739"/>
    </source>
</evidence>
<evidence type="ECO:0000256" key="7">
    <source>
        <dbReference type="ARBA" id="ARBA00022679"/>
    </source>
</evidence>
<dbReference type="Gene3D" id="3.40.710.10">
    <property type="entry name" value="DD-peptidase/beta-lactamase superfamily"/>
    <property type="match status" value="1"/>
</dbReference>
<dbReference type="InterPro" id="IPR050396">
    <property type="entry name" value="Glycosyltr_51/Transpeptidase"/>
</dbReference>
<comment type="caution">
    <text evidence="16">The sequence shown here is derived from an EMBL/GenBank/DDBJ whole genome shotgun (WGS) entry which is preliminary data.</text>
</comment>
<evidence type="ECO:0000256" key="1">
    <source>
        <dbReference type="ARBA" id="ARBA00004752"/>
    </source>
</evidence>
<dbReference type="EC" id="2.4.99.28" evidence="10"/>
<comment type="pathway">
    <text evidence="1">Cell wall biogenesis; peptidoglycan biosynthesis.</text>
</comment>
<dbReference type="InterPro" id="IPR009647">
    <property type="entry name" value="PBP_C"/>
</dbReference>
<evidence type="ECO:0000256" key="2">
    <source>
        <dbReference type="ARBA" id="ARBA00007090"/>
    </source>
</evidence>
<dbReference type="RefSeq" id="WP_289366864.1">
    <property type="nucleotide sequence ID" value="NZ_JAUCBP010000013.1"/>
</dbReference>
<organism evidence="16 17">
    <name type="scientific">Alteromonas arenosi</name>
    <dbReference type="NCBI Taxonomy" id="3055817"/>
    <lineage>
        <taxon>Bacteria</taxon>
        <taxon>Pseudomonadati</taxon>
        <taxon>Pseudomonadota</taxon>
        <taxon>Gammaproteobacteria</taxon>
        <taxon>Alteromonadales</taxon>
        <taxon>Alteromonadaceae</taxon>
        <taxon>Alteromonas/Salinimonas group</taxon>
        <taxon>Alteromonas</taxon>
    </lineage>
</organism>
<dbReference type="Pfam" id="PF06832">
    <property type="entry name" value="BiPBP_C"/>
    <property type="match status" value="1"/>
</dbReference>
<gene>
    <name evidence="16" type="primary">pbpC</name>
    <name evidence="16" type="ORF">QTP81_16010</name>
</gene>
<keyword evidence="17" id="KW-1185">Reference proteome</keyword>
<dbReference type="InterPro" id="IPR036950">
    <property type="entry name" value="PBP_transglycosylase"/>
</dbReference>
<keyword evidence="4" id="KW-0121">Carboxypeptidase</keyword>
<sequence>MSRGPFSKYIAIVAITLLIGSVTIYIWLPKPSLGNQYSYSTAIFDRHGELLRLTLAKDQRYRLATPIEQIPQAMRQATILYEDQNYYSHLGIDIAALLRAFWQTYITQERRIGASTIVMQVARLRWRISTGSISGKLEQMARALQLSRHYSKDEILEAYFNLASYGGNIEGVGAASLIYFNKPVHQLSTPEALTLAVIPQNPNKRNPATAQGFAALRTARERLFTRWQHYNLANEIDTTTVSMPLKVRSISELPFNAPHFVEHVLTEQSPMTHGYLQTSLDMPLQLRLEQILRSYVLKRHNEGFSNASALLLNTDSMEIEAMLGSASFFDAAIEGQVNGTLAKRSPGSTLKPFVYGLALDAGIIHPATILKDLPRRFGGFTPENFGGGFKGPISAQQALIASRNVPAVALQAALNDVSSDRSTQTFYQMLERAGIEQLQAEEHYGLALALGGGEVTMLELIQLYAMLNNNGMHQAANIGIPIERPDPEQLLSPEAAFLLTDMLQNNPNPLRSFAQTDHNLGLNAQPIAWKTGTSWAYRDAWAVGVVGNYALAVWIGNFNGQGNPAFVGAQAAGPLLFQMLEIVQQSSRFIPAIDKLAIAKNLNLKRIDVCRPSGDLYTPACPEMTQTWFIPGVSPIRASQVYRFVAIDPATGLRACNNYAADTIQQVYAFWPSDMTALFQQAGIFIQQPPAFNPECDINYASIEGHAPIIQSPDKHIEYLMRDSQQATVPIVLQASADADTQKLYWFANQQFVGESTPIANAQQPLVWDAKPGVYELHVSDDLGRSSSTNITVRSIH</sequence>
<evidence type="ECO:0000256" key="5">
    <source>
        <dbReference type="ARBA" id="ARBA00022670"/>
    </source>
</evidence>
<dbReference type="Gene3D" id="1.10.3810.10">
    <property type="entry name" value="Biosynthetic peptidoglycan transglycosylase-like"/>
    <property type="match status" value="1"/>
</dbReference>
<evidence type="ECO:0000259" key="14">
    <source>
        <dbReference type="Pfam" id="PF00912"/>
    </source>
</evidence>
<dbReference type="InterPro" id="IPR023346">
    <property type="entry name" value="Lysozyme-like_dom_sf"/>
</dbReference>
<keyword evidence="12" id="KW-1133">Transmembrane helix</keyword>
<evidence type="ECO:0000256" key="11">
    <source>
        <dbReference type="ARBA" id="ARBA00049902"/>
    </source>
</evidence>
<dbReference type="EMBL" id="JAUCBP010000013">
    <property type="protein sequence ID" value="MDM7862110.1"/>
    <property type="molecule type" value="Genomic_DNA"/>
</dbReference>
<proteinExistence type="inferred from homology"/>
<dbReference type="InterPro" id="IPR012338">
    <property type="entry name" value="Beta-lactam/transpept-like"/>
</dbReference>
<dbReference type="PANTHER" id="PTHR32282">
    <property type="entry name" value="BINDING PROTEIN TRANSPEPTIDASE, PUTATIVE-RELATED"/>
    <property type="match status" value="1"/>
</dbReference>
<dbReference type="InterPro" id="IPR001460">
    <property type="entry name" value="PCN-bd_Tpept"/>
</dbReference>
<keyword evidence="12" id="KW-0472">Membrane</keyword>
<dbReference type="InterPro" id="IPR001264">
    <property type="entry name" value="Glyco_trans_51"/>
</dbReference>
<protein>
    <recommendedName>
        <fullName evidence="10">peptidoglycan glycosyltransferase</fullName>
        <ecNumber evidence="10">2.4.99.28</ecNumber>
    </recommendedName>
</protein>
<keyword evidence="12" id="KW-0812">Transmembrane</keyword>
<keyword evidence="5" id="KW-0645">Protease</keyword>
<dbReference type="SUPFAM" id="SSF53955">
    <property type="entry name" value="Lysozyme-like"/>
    <property type="match status" value="1"/>
</dbReference>
<dbReference type="NCBIfam" id="TIGR02073">
    <property type="entry name" value="PBP_1c"/>
    <property type="match status" value="1"/>
</dbReference>
<keyword evidence="9" id="KW-0511">Multifunctional enzyme</keyword>
<keyword evidence="7" id="KW-0808">Transferase</keyword>
<dbReference type="SUPFAM" id="SSF56601">
    <property type="entry name" value="beta-lactamase/transpeptidase-like"/>
    <property type="match status" value="1"/>
</dbReference>
<dbReference type="Pfam" id="PF00912">
    <property type="entry name" value="Transgly"/>
    <property type="match status" value="1"/>
</dbReference>
<evidence type="ECO:0000256" key="4">
    <source>
        <dbReference type="ARBA" id="ARBA00022645"/>
    </source>
</evidence>
<evidence type="ECO:0000256" key="9">
    <source>
        <dbReference type="ARBA" id="ARBA00023268"/>
    </source>
</evidence>
<evidence type="ECO:0000256" key="12">
    <source>
        <dbReference type="SAM" id="Phobius"/>
    </source>
</evidence>
<keyword evidence="8" id="KW-0378">Hydrolase</keyword>
<dbReference type="InterPro" id="IPR011815">
    <property type="entry name" value="PBP_1c"/>
</dbReference>
<reference evidence="16 17" key="1">
    <citation type="submission" date="2023-06" db="EMBL/GenBank/DDBJ databases">
        <title>Alteromonas sp. ASW11-36 isolated from intertidal sand.</title>
        <authorList>
            <person name="Li Y."/>
        </authorList>
    </citation>
    <scope>NUCLEOTIDE SEQUENCE [LARGE SCALE GENOMIC DNA]</scope>
    <source>
        <strain evidence="16 17">ASW11-36</strain>
    </source>
</reference>
<comment type="similarity">
    <text evidence="2">In the C-terminal section; belongs to the transpeptidase family.</text>
</comment>
<comment type="similarity">
    <text evidence="3">In the N-terminal section; belongs to the glycosyltransferase 51 family.</text>
</comment>
<evidence type="ECO:0000313" key="17">
    <source>
        <dbReference type="Proteomes" id="UP001234343"/>
    </source>
</evidence>
<evidence type="ECO:0000259" key="13">
    <source>
        <dbReference type="Pfam" id="PF00905"/>
    </source>
</evidence>
<accession>A0ABT7T155</accession>
<dbReference type="PANTHER" id="PTHR32282:SF15">
    <property type="entry name" value="PENICILLIN-BINDING PROTEIN 1C"/>
    <property type="match status" value="1"/>
</dbReference>
<feature type="domain" description="Penicillin-binding protein transpeptidase" evidence="13">
    <location>
        <begin position="308"/>
        <end position="544"/>
    </location>
</feature>
<feature type="transmembrane region" description="Helical" evidence="12">
    <location>
        <begin position="9"/>
        <end position="28"/>
    </location>
</feature>
<name>A0ABT7T155_9ALTE</name>
<evidence type="ECO:0000256" key="6">
    <source>
        <dbReference type="ARBA" id="ARBA00022676"/>
    </source>
</evidence>
<evidence type="ECO:0000313" key="16">
    <source>
        <dbReference type="EMBL" id="MDM7862110.1"/>
    </source>
</evidence>
<evidence type="ECO:0000259" key="15">
    <source>
        <dbReference type="Pfam" id="PF06832"/>
    </source>
</evidence>
<feature type="domain" description="Glycosyl transferase family 51" evidence="14">
    <location>
        <begin position="57"/>
        <end position="216"/>
    </location>
</feature>
<dbReference type="Proteomes" id="UP001234343">
    <property type="component" value="Unassembled WGS sequence"/>
</dbReference>
<dbReference type="Pfam" id="PF00905">
    <property type="entry name" value="Transpeptidase"/>
    <property type="match status" value="1"/>
</dbReference>
<keyword evidence="6" id="KW-0328">Glycosyltransferase</keyword>